<organism evidence="1 2">
    <name type="scientific">Jeotgalibacillus campisalis</name>
    <dbReference type="NCBI Taxonomy" id="220754"/>
    <lineage>
        <taxon>Bacteria</taxon>
        <taxon>Bacillati</taxon>
        <taxon>Bacillota</taxon>
        <taxon>Bacilli</taxon>
        <taxon>Bacillales</taxon>
        <taxon>Caryophanaceae</taxon>
        <taxon>Jeotgalibacillus</taxon>
    </lineage>
</organism>
<dbReference type="RefSeq" id="WP_041055576.1">
    <property type="nucleotide sequence ID" value="NZ_JXRR01000008.1"/>
</dbReference>
<dbReference type="OrthoDB" id="1934429at2"/>
<dbReference type="InterPro" id="IPR012347">
    <property type="entry name" value="Ferritin-like"/>
</dbReference>
<gene>
    <name evidence="1" type="ORF">KR50_10440</name>
</gene>
<name>A0A0C2W569_9BACL</name>
<dbReference type="EMBL" id="JXRR01000008">
    <property type="protein sequence ID" value="KIL51163.1"/>
    <property type="molecule type" value="Genomic_DNA"/>
</dbReference>
<dbReference type="PATRIC" id="fig|220754.4.peg.1063"/>
<dbReference type="Gene3D" id="1.20.1260.10">
    <property type="match status" value="1"/>
</dbReference>
<protein>
    <recommendedName>
        <fullName evidence="3">DUF3231 domain-containing protein</fullName>
    </recommendedName>
</protein>
<dbReference type="AlphaFoldDB" id="A0A0C2W569"/>
<sequence length="165" mass="17975">MGILSGNPKTEPMHYGEVFGTWSYLTTAKAGVAAHQVMMNHVGDHDLQKLMDEAIKVSEHEIDQIETILRENGIGLPPTPPARPVAKLDEIPEGARFQDMEVCASVQAAIAAALVSCSQIIGQSVREDIAMLFGQFHMEKAQLGAKILNLSKDKGWLIPPPLHQV</sequence>
<dbReference type="Pfam" id="PF11553">
    <property type="entry name" value="DUF3231"/>
    <property type="match status" value="1"/>
</dbReference>
<accession>A0A0C2W569</accession>
<evidence type="ECO:0000313" key="2">
    <source>
        <dbReference type="Proteomes" id="UP000031972"/>
    </source>
</evidence>
<dbReference type="Proteomes" id="UP000031972">
    <property type="component" value="Unassembled WGS sequence"/>
</dbReference>
<reference evidence="1 2" key="1">
    <citation type="submission" date="2015-01" db="EMBL/GenBank/DDBJ databases">
        <title>Jeotgalibacillus campisalis genome sequencing.</title>
        <authorList>
            <person name="Goh K.M."/>
            <person name="Chan K.-G."/>
            <person name="Yaakop A.S."/>
            <person name="Ee R."/>
            <person name="Gan H.M."/>
            <person name="Chan C.S."/>
        </authorList>
    </citation>
    <scope>NUCLEOTIDE SEQUENCE [LARGE SCALE GENOMIC DNA]</scope>
    <source>
        <strain evidence="1 2">SF-57</strain>
    </source>
</reference>
<keyword evidence="2" id="KW-1185">Reference proteome</keyword>
<proteinExistence type="predicted"/>
<dbReference type="InterPro" id="IPR021617">
    <property type="entry name" value="DUF3231"/>
</dbReference>
<evidence type="ECO:0000313" key="1">
    <source>
        <dbReference type="EMBL" id="KIL51163.1"/>
    </source>
</evidence>
<comment type="caution">
    <text evidence="1">The sequence shown here is derived from an EMBL/GenBank/DDBJ whole genome shotgun (WGS) entry which is preliminary data.</text>
</comment>
<evidence type="ECO:0008006" key="3">
    <source>
        <dbReference type="Google" id="ProtNLM"/>
    </source>
</evidence>